<dbReference type="GO" id="GO:0005743">
    <property type="term" value="C:mitochondrial inner membrane"/>
    <property type="evidence" value="ECO:0007669"/>
    <property type="project" value="TreeGrafter"/>
</dbReference>
<dbReference type="CDD" id="cd18578">
    <property type="entry name" value="ABC_6TM_Pgp_ABCB1_D2_like"/>
    <property type="match status" value="1"/>
</dbReference>
<dbReference type="CDD" id="cd03249">
    <property type="entry name" value="ABC_MTABC3_MDL1_MDL2"/>
    <property type="match status" value="2"/>
</dbReference>
<keyword evidence="4 12" id="KW-0812">Transmembrane</keyword>
<evidence type="ECO:0000256" key="12">
    <source>
        <dbReference type="SAM" id="Phobius"/>
    </source>
</evidence>
<evidence type="ECO:0000256" key="5">
    <source>
        <dbReference type="ARBA" id="ARBA00022737"/>
    </source>
</evidence>
<evidence type="ECO:0000256" key="2">
    <source>
        <dbReference type="ARBA" id="ARBA00007577"/>
    </source>
</evidence>
<feature type="transmembrane region" description="Helical" evidence="12">
    <location>
        <begin position="211"/>
        <end position="229"/>
    </location>
</feature>
<evidence type="ECO:0000256" key="10">
    <source>
        <dbReference type="ARBA" id="ARBA00023136"/>
    </source>
</evidence>
<keyword evidence="8" id="KW-1278">Translocase</keyword>
<feature type="domain" description="ABC transporter" evidence="13">
    <location>
        <begin position="1010"/>
        <end position="1249"/>
    </location>
</feature>
<dbReference type="FunFam" id="3.40.50.300:FF:000479">
    <property type="entry name" value="Multidrug resistance protein 1A"/>
    <property type="match status" value="2"/>
</dbReference>
<dbReference type="EMBL" id="CAJNOE010001411">
    <property type="protein sequence ID" value="CAF1420778.1"/>
    <property type="molecule type" value="Genomic_DNA"/>
</dbReference>
<feature type="transmembrane region" description="Helical" evidence="12">
    <location>
        <begin position="60"/>
        <end position="84"/>
    </location>
</feature>
<dbReference type="PROSITE" id="PS00211">
    <property type="entry name" value="ABC_TRANSPORTER_1"/>
    <property type="match status" value="2"/>
</dbReference>
<dbReference type="Pfam" id="PF00664">
    <property type="entry name" value="ABC_membrane"/>
    <property type="match status" value="2"/>
</dbReference>
<sequence>MKREKTNFQAAEPVLINVKTLDDTITWAENESIVSQQINGTSTKKFLMINIYRFADTFDICLLIIGTISSLASGACFPLLLLIYQQVTDALVNYGKLQYIEQNNLQNLSQLSCENGGFDMPDNTTSPIQAIENVVKWYVILGFSSIFFYMIGFSAYMVSAERQIRRIRFRLFHNILYQDMSYFDVLGGKGKLSNMLTDDLLKTKEGIGDKVADFVSLLARMIGCLIFALTKGWKLTLVILAVAPFVIIAFNLTIKLTIKYTRKQIQAYAEANTIAQEVLTAIRAVTAFSGHKKEYARYKDSLSEVPSIGIKKGIIQGSCQIFSNFAIGIVFAAALWYGQYLIKTECQAYSAGVLVVKSKIDASEIDEGDKPFSFKGEIKFENVTFTYPARREQPDVNITIPSGKRVALVGHSGCGKSTTLALIPRLYDPDIGRVLLDGKDIRKLNIKWLRSNIGYVGQEPVLFSGSVKDNIRLGKPDATDNEIYEAAKMANAHEFILKLPDKYNASAKGKLSGGQKQRIAIARAIISNPKLLILDEATSALDNTSEKLVQNALDNASKDRTTIIIAHRLTTIKNVDLILVFHEGKVVEQGTHNELIKIENGIYRTLASRLIEEEDIDHKQQLLSSSVTTLRQISSIHSRYGLLNDDNEDNENNEKNEQVGIKQSCCHTPFFIKLLKLNSPEKFYLLIGCICAFFFGGVEPAVGLIYSIIYGLLANPNLEDQSIRTRNLSLGIFGIYILAGILQFISTTTFAKAGEELTLRMRLSTFEAMLRREISWFDEEKNNVGSLITRLSADTAALKGLTGTRLNVLFSSLGAVILALIIAFIAGWKLTLVILCIAPLLVLSGYLQGRTQSKAGQSKTAKSFAEQGGKYAIEAIQDIRTIATLSQEEFFIEKYQDAFNNDFKQRMLKIQIQALGKAIANSFLYFIHVTTFSYGANLVENGSMEFADVFRVFIVINFASMSIGRSTSALPDYNLAKAAAHRILSLCDHKSTIDPYDDTGLKPTHCLGNIQFHNVDFAYPTRIKRPILEKFNLTCLQEQTTALVGSSGCGKSTTISLLLRFYDANNGQILLDDQDIKTLNVNWLRSIIGFVQQEPILFNRTIAENIAYGLNDREASREEIQEAAKKANVHEDIIKFPQGYNTNCGAAGNTQLSGGQKQRIAIARALLRRPKILLLDEATSALDNKSEEIVQKAINKVRAGRTCLTIAHRLTTIQNSEKIVVVDRGNAREEGQHEELLNKKGLYYELYRAAEQRHT</sequence>
<dbReference type="InterPro" id="IPR003439">
    <property type="entry name" value="ABC_transporter-like_ATP-bd"/>
</dbReference>
<evidence type="ECO:0000313" key="15">
    <source>
        <dbReference type="EMBL" id="CAF1420778.1"/>
    </source>
</evidence>
<evidence type="ECO:0000256" key="8">
    <source>
        <dbReference type="ARBA" id="ARBA00022967"/>
    </source>
</evidence>
<dbReference type="InterPro" id="IPR036640">
    <property type="entry name" value="ABC1_TM_sf"/>
</dbReference>
<feature type="transmembrane region" description="Helical" evidence="12">
    <location>
        <begin position="729"/>
        <end position="751"/>
    </location>
</feature>
<reference evidence="15" key="1">
    <citation type="submission" date="2021-02" db="EMBL/GenBank/DDBJ databases">
        <authorList>
            <person name="Nowell W R."/>
        </authorList>
    </citation>
    <scope>NUCLEOTIDE SEQUENCE</scope>
</reference>
<dbReference type="SUPFAM" id="SSF90123">
    <property type="entry name" value="ABC transporter transmembrane region"/>
    <property type="match status" value="2"/>
</dbReference>
<dbReference type="PANTHER" id="PTHR43394">
    <property type="entry name" value="ATP-DEPENDENT PERMEASE MDL1, MITOCHONDRIAL"/>
    <property type="match status" value="1"/>
</dbReference>
<feature type="domain" description="ABC transmembrane type-1" evidence="14">
    <location>
        <begin position="686"/>
        <end position="975"/>
    </location>
</feature>
<accession>A0A815MKE5</accession>
<feature type="domain" description="ABC transmembrane type-1" evidence="14">
    <location>
        <begin position="64"/>
        <end position="342"/>
    </location>
</feature>
<keyword evidence="3" id="KW-0813">Transport</keyword>
<keyword evidence="10 12" id="KW-0472">Membrane</keyword>
<gene>
    <name evidence="15" type="ORF">IZO911_LOCUS40659</name>
    <name evidence="16" type="ORF">KXQ929_LOCUS31751</name>
</gene>
<dbReference type="Gene3D" id="1.20.1560.10">
    <property type="entry name" value="ABC transporter type 1, transmembrane domain"/>
    <property type="match status" value="2"/>
</dbReference>
<feature type="domain" description="ABC transporter" evidence="13">
    <location>
        <begin position="378"/>
        <end position="608"/>
    </location>
</feature>
<evidence type="ECO:0000256" key="3">
    <source>
        <dbReference type="ARBA" id="ARBA00022448"/>
    </source>
</evidence>
<dbReference type="SUPFAM" id="SSF52540">
    <property type="entry name" value="P-loop containing nucleoside triphosphate hydrolases"/>
    <property type="match status" value="2"/>
</dbReference>
<feature type="transmembrane region" description="Helical" evidence="12">
    <location>
        <begin position="832"/>
        <end position="849"/>
    </location>
</feature>
<dbReference type="GO" id="GO:0090374">
    <property type="term" value="P:oligopeptide export from mitochondrion"/>
    <property type="evidence" value="ECO:0007669"/>
    <property type="project" value="TreeGrafter"/>
</dbReference>
<dbReference type="InterPro" id="IPR039421">
    <property type="entry name" value="Type_1_exporter"/>
</dbReference>
<evidence type="ECO:0000259" key="13">
    <source>
        <dbReference type="PROSITE" id="PS50893"/>
    </source>
</evidence>
<keyword evidence="5" id="KW-0677">Repeat</keyword>
<evidence type="ECO:0000313" key="16">
    <source>
        <dbReference type="EMBL" id="CAF4054527.1"/>
    </source>
</evidence>
<dbReference type="GO" id="GO:0005524">
    <property type="term" value="F:ATP binding"/>
    <property type="evidence" value="ECO:0007669"/>
    <property type="project" value="UniProtKB-KW"/>
</dbReference>
<evidence type="ECO:0000256" key="4">
    <source>
        <dbReference type="ARBA" id="ARBA00022692"/>
    </source>
</evidence>
<name>A0A815MKE5_9BILA</name>
<evidence type="ECO:0000256" key="9">
    <source>
        <dbReference type="ARBA" id="ARBA00022989"/>
    </source>
</evidence>
<dbReference type="EMBL" id="CAJOBB010003709">
    <property type="protein sequence ID" value="CAF4054527.1"/>
    <property type="molecule type" value="Genomic_DNA"/>
</dbReference>
<dbReference type="SMART" id="SM00382">
    <property type="entry name" value="AAA"/>
    <property type="match status" value="2"/>
</dbReference>
<keyword evidence="6" id="KW-0547">Nucleotide-binding</keyword>
<keyword evidence="9 12" id="KW-1133">Transmembrane helix</keyword>
<feature type="transmembrane region" description="Helical" evidence="12">
    <location>
        <begin position="235"/>
        <end position="254"/>
    </location>
</feature>
<protein>
    <submittedName>
        <fullName evidence="15">Uncharacterized protein</fullName>
    </submittedName>
</protein>
<dbReference type="InterPro" id="IPR027417">
    <property type="entry name" value="P-loop_NTPase"/>
</dbReference>
<dbReference type="Pfam" id="PF00005">
    <property type="entry name" value="ABC_tran"/>
    <property type="match status" value="2"/>
</dbReference>
<keyword evidence="7" id="KW-0067">ATP-binding</keyword>
<dbReference type="Gene3D" id="3.40.50.300">
    <property type="entry name" value="P-loop containing nucleotide triphosphate hydrolases"/>
    <property type="match status" value="2"/>
</dbReference>
<dbReference type="InterPro" id="IPR017871">
    <property type="entry name" value="ABC_transporter-like_CS"/>
</dbReference>
<dbReference type="Proteomes" id="UP000663860">
    <property type="component" value="Unassembled WGS sequence"/>
</dbReference>
<dbReference type="InterPro" id="IPR011527">
    <property type="entry name" value="ABC1_TM_dom"/>
</dbReference>
<proteinExistence type="inferred from homology"/>
<feature type="transmembrane region" description="Helical" evidence="12">
    <location>
        <begin position="683"/>
        <end position="709"/>
    </location>
</feature>
<evidence type="ECO:0000259" key="14">
    <source>
        <dbReference type="PROSITE" id="PS50929"/>
    </source>
</evidence>
<feature type="transmembrane region" description="Helical" evidence="12">
    <location>
        <begin position="137"/>
        <end position="158"/>
    </location>
</feature>
<evidence type="ECO:0000256" key="11">
    <source>
        <dbReference type="ARBA" id="ARBA00023180"/>
    </source>
</evidence>
<evidence type="ECO:0000256" key="6">
    <source>
        <dbReference type="ARBA" id="ARBA00022741"/>
    </source>
</evidence>
<dbReference type="AlphaFoldDB" id="A0A815MKE5"/>
<dbReference type="PROSITE" id="PS50893">
    <property type="entry name" value="ABC_TRANSPORTER_2"/>
    <property type="match status" value="2"/>
</dbReference>
<dbReference type="GO" id="GO:0016887">
    <property type="term" value="F:ATP hydrolysis activity"/>
    <property type="evidence" value="ECO:0007669"/>
    <property type="project" value="InterPro"/>
</dbReference>
<dbReference type="PANTHER" id="PTHR43394:SF27">
    <property type="entry name" value="ATP-DEPENDENT TRANSLOCASE ABCB1-LIKE"/>
    <property type="match status" value="1"/>
</dbReference>
<dbReference type="PROSITE" id="PS50929">
    <property type="entry name" value="ABC_TM1F"/>
    <property type="match status" value="2"/>
</dbReference>
<organism evidence="15 17">
    <name type="scientific">Adineta steineri</name>
    <dbReference type="NCBI Taxonomy" id="433720"/>
    <lineage>
        <taxon>Eukaryota</taxon>
        <taxon>Metazoa</taxon>
        <taxon>Spiralia</taxon>
        <taxon>Gnathifera</taxon>
        <taxon>Rotifera</taxon>
        <taxon>Eurotatoria</taxon>
        <taxon>Bdelloidea</taxon>
        <taxon>Adinetida</taxon>
        <taxon>Adinetidae</taxon>
        <taxon>Adineta</taxon>
    </lineage>
</organism>
<comment type="subcellular location">
    <subcellularLocation>
        <location evidence="1">Membrane</location>
        <topology evidence="1">Multi-pass membrane protein</topology>
    </subcellularLocation>
</comment>
<comment type="similarity">
    <text evidence="2">Belongs to the ABC transporter superfamily. ABCB family. Multidrug resistance exporter (TC 3.A.1.201) subfamily.</text>
</comment>
<evidence type="ECO:0000256" key="1">
    <source>
        <dbReference type="ARBA" id="ARBA00004141"/>
    </source>
</evidence>
<keyword evidence="11" id="KW-0325">Glycoprotein</keyword>
<dbReference type="GO" id="GO:0015421">
    <property type="term" value="F:ABC-type oligopeptide transporter activity"/>
    <property type="evidence" value="ECO:0007669"/>
    <property type="project" value="TreeGrafter"/>
</dbReference>
<dbReference type="Proteomes" id="UP000663868">
    <property type="component" value="Unassembled WGS sequence"/>
</dbReference>
<evidence type="ECO:0000313" key="17">
    <source>
        <dbReference type="Proteomes" id="UP000663860"/>
    </source>
</evidence>
<comment type="caution">
    <text evidence="15">The sequence shown here is derived from an EMBL/GenBank/DDBJ whole genome shotgun (WGS) entry which is preliminary data.</text>
</comment>
<dbReference type="CDD" id="cd18577">
    <property type="entry name" value="ABC_6TM_Pgp_ABCB1_D1_like"/>
    <property type="match status" value="1"/>
</dbReference>
<feature type="transmembrane region" description="Helical" evidence="12">
    <location>
        <begin position="806"/>
        <end position="826"/>
    </location>
</feature>
<evidence type="ECO:0000256" key="7">
    <source>
        <dbReference type="ARBA" id="ARBA00022840"/>
    </source>
</evidence>
<dbReference type="InterPro" id="IPR003593">
    <property type="entry name" value="AAA+_ATPase"/>
</dbReference>